<dbReference type="CDD" id="cd02796">
    <property type="entry name" value="tRNA_bind_bactPheRS"/>
    <property type="match status" value="1"/>
</dbReference>
<dbReference type="PROSITE" id="PS51483">
    <property type="entry name" value="B5"/>
    <property type="match status" value="1"/>
</dbReference>
<evidence type="ECO:0000256" key="4">
    <source>
        <dbReference type="ARBA" id="ARBA00022490"/>
    </source>
</evidence>
<dbReference type="InterPro" id="IPR045060">
    <property type="entry name" value="Phe-tRNA-ligase_IIc_bsu"/>
</dbReference>
<dbReference type="SUPFAM" id="SSF46955">
    <property type="entry name" value="Putative DNA-binding domain"/>
    <property type="match status" value="1"/>
</dbReference>
<gene>
    <name evidence="15" type="primary">pheT</name>
    <name evidence="20" type="ORF">IXB50_09875</name>
</gene>
<dbReference type="RefSeq" id="WP_215608796.1">
    <property type="nucleotide sequence ID" value="NZ_JADOES010000015.1"/>
</dbReference>
<proteinExistence type="inferred from homology"/>
<feature type="domain" description="B5" evidence="19">
    <location>
        <begin position="408"/>
        <end position="494"/>
    </location>
</feature>
<dbReference type="PROSITE" id="PS51447">
    <property type="entry name" value="FDX_ACB"/>
    <property type="match status" value="1"/>
</dbReference>
<dbReference type="Gene3D" id="3.30.70.380">
    <property type="entry name" value="Ferrodoxin-fold anticodon-binding domain"/>
    <property type="match status" value="1"/>
</dbReference>
<evidence type="ECO:0000256" key="12">
    <source>
        <dbReference type="ARBA" id="ARBA00022917"/>
    </source>
</evidence>
<evidence type="ECO:0000256" key="7">
    <source>
        <dbReference type="ARBA" id="ARBA00022723"/>
    </source>
</evidence>
<evidence type="ECO:0000256" key="1">
    <source>
        <dbReference type="ARBA" id="ARBA00004496"/>
    </source>
</evidence>
<comment type="caution">
    <text evidence="20">The sequence shown here is derived from an EMBL/GenBank/DDBJ whole genome shotgun (WGS) entry which is preliminary data.</text>
</comment>
<keyword evidence="10 15" id="KW-0460">Magnesium</keyword>
<dbReference type="InterPro" id="IPR009061">
    <property type="entry name" value="DNA-bd_dom_put_sf"/>
</dbReference>
<evidence type="ECO:0000256" key="13">
    <source>
        <dbReference type="ARBA" id="ARBA00023146"/>
    </source>
</evidence>
<dbReference type="AlphaFoldDB" id="A0A947GJK0"/>
<dbReference type="InterPro" id="IPR005121">
    <property type="entry name" value="Fdx_antiC-bd"/>
</dbReference>
<dbReference type="InterPro" id="IPR045864">
    <property type="entry name" value="aa-tRNA-synth_II/BPL/LPL"/>
</dbReference>
<dbReference type="InterPro" id="IPR005147">
    <property type="entry name" value="tRNA_synthase_B5-dom"/>
</dbReference>
<dbReference type="InterPro" id="IPR002547">
    <property type="entry name" value="tRNA-bd_dom"/>
</dbReference>
<dbReference type="Pfam" id="PF03483">
    <property type="entry name" value="B3_4"/>
    <property type="match status" value="1"/>
</dbReference>
<evidence type="ECO:0000313" key="20">
    <source>
        <dbReference type="EMBL" id="MBT9315732.1"/>
    </source>
</evidence>
<dbReference type="Gene3D" id="2.40.50.140">
    <property type="entry name" value="Nucleic acid-binding proteins"/>
    <property type="match status" value="1"/>
</dbReference>
<feature type="binding site" evidence="15">
    <location>
        <position position="481"/>
    </location>
    <ligand>
        <name>Mg(2+)</name>
        <dbReference type="ChEBI" id="CHEBI:18420"/>
        <note>shared with alpha subunit</note>
    </ligand>
</feature>
<dbReference type="PANTHER" id="PTHR10947:SF0">
    <property type="entry name" value="PHENYLALANINE--TRNA LIGASE BETA SUBUNIT"/>
    <property type="match status" value="1"/>
</dbReference>
<keyword evidence="11 16" id="KW-0694">RNA-binding</keyword>
<dbReference type="NCBIfam" id="NF045760">
    <property type="entry name" value="YtpR"/>
    <property type="match status" value="1"/>
</dbReference>
<dbReference type="FunFam" id="2.40.50.140:FF:000045">
    <property type="entry name" value="Phenylalanine--tRNA ligase beta subunit"/>
    <property type="match status" value="1"/>
</dbReference>
<evidence type="ECO:0000256" key="11">
    <source>
        <dbReference type="ARBA" id="ARBA00022884"/>
    </source>
</evidence>
<dbReference type="SUPFAM" id="SSF54991">
    <property type="entry name" value="Anticodon-binding domain of PheRS"/>
    <property type="match status" value="1"/>
</dbReference>
<evidence type="ECO:0000259" key="18">
    <source>
        <dbReference type="PROSITE" id="PS51447"/>
    </source>
</evidence>
<evidence type="ECO:0000256" key="16">
    <source>
        <dbReference type="PROSITE-ProRule" id="PRU00209"/>
    </source>
</evidence>
<comment type="catalytic activity">
    <reaction evidence="14 15">
        <text>tRNA(Phe) + L-phenylalanine + ATP = L-phenylalanyl-tRNA(Phe) + AMP + diphosphate + H(+)</text>
        <dbReference type="Rhea" id="RHEA:19413"/>
        <dbReference type="Rhea" id="RHEA-COMP:9668"/>
        <dbReference type="Rhea" id="RHEA-COMP:9699"/>
        <dbReference type="ChEBI" id="CHEBI:15378"/>
        <dbReference type="ChEBI" id="CHEBI:30616"/>
        <dbReference type="ChEBI" id="CHEBI:33019"/>
        <dbReference type="ChEBI" id="CHEBI:58095"/>
        <dbReference type="ChEBI" id="CHEBI:78442"/>
        <dbReference type="ChEBI" id="CHEBI:78531"/>
        <dbReference type="ChEBI" id="CHEBI:456215"/>
        <dbReference type="EC" id="6.1.1.20"/>
    </reaction>
</comment>
<dbReference type="InterPro" id="IPR004532">
    <property type="entry name" value="Phe-tRNA-ligase_IIc_bsu_bact"/>
</dbReference>
<protein>
    <recommendedName>
        <fullName evidence="15">Phenylalanine--tRNA ligase beta subunit</fullName>
        <ecNumber evidence="15">6.1.1.20</ecNumber>
    </recommendedName>
    <alternativeName>
        <fullName evidence="15">Phenylalanyl-tRNA synthetase beta subunit</fullName>
        <shortName evidence="15">PheRS</shortName>
    </alternativeName>
</protein>
<evidence type="ECO:0000256" key="5">
    <source>
        <dbReference type="ARBA" id="ARBA00022555"/>
    </source>
</evidence>
<evidence type="ECO:0000256" key="3">
    <source>
        <dbReference type="ARBA" id="ARBA00011209"/>
    </source>
</evidence>
<reference evidence="20" key="2">
    <citation type="journal article" date="2021" name="Mar. Drugs">
        <title>Genome Reduction and Secondary Metabolism of the Marine Sponge-Associated Cyanobacterium Leptothoe.</title>
        <authorList>
            <person name="Konstantinou D."/>
            <person name="Popin R.V."/>
            <person name="Fewer D.P."/>
            <person name="Sivonen K."/>
            <person name="Gkelis S."/>
        </authorList>
    </citation>
    <scope>NUCLEOTIDE SEQUENCE</scope>
    <source>
        <strain evidence="20">TAU-MAC 1115</strain>
    </source>
</reference>
<feature type="binding site" evidence="15">
    <location>
        <position position="482"/>
    </location>
    <ligand>
        <name>Mg(2+)</name>
        <dbReference type="ChEBI" id="CHEBI:18420"/>
        <note>shared with alpha subunit</note>
    </ligand>
</feature>
<dbReference type="PANTHER" id="PTHR10947">
    <property type="entry name" value="PHENYLALANYL-TRNA SYNTHETASE BETA CHAIN AND LEUCINE-RICH REPEAT-CONTAINING PROTEIN 47"/>
    <property type="match status" value="1"/>
</dbReference>
<dbReference type="FunFam" id="3.50.40.10:FF:000001">
    <property type="entry name" value="Phenylalanine--tRNA ligase beta subunit"/>
    <property type="match status" value="1"/>
</dbReference>
<feature type="domain" description="TRNA-binding" evidence="17">
    <location>
        <begin position="39"/>
        <end position="150"/>
    </location>
</feature>
<comment type="similarity">
    <text evidence="2 15">Belongs to the phenylalanyl-tRNA synthetase beta subunit family. Type 1 subfamily.</text>
</comment>
<keyword evidence="13 15" id="KW-0030">Aminoacyl-tRNA synthetase</keyword>
<dbReference type="SMART" id="SM00896">
    <property type="entry name" value="FDX-ACB"/>
    <property type="match status" value="1"/>
</dbReference>
<dbReference type="SMART" id="SM00873">
    <property type="entry name" value="B3_4"/>
    <property type="match status" value="1"/>
</dbReference>
<dbReference type="HAMAP" id="MF_00283">
    <property type="entry name" value="Phe_tRNA_synth_beta1"/>
    <property type="match status" value="1"/>
</dbReference>
<comment type="cofactor">
    <cofactor evidence="15">
        <name>Mg(2+)</name>
        <dbReference type="ChEBI" id="CHEBI:18420"/>
    </cofactor>
    <text evidence="15">Binds 2 magnesium ions per tetramer.</text>
</comment>
<dbReference type="Gene3D" id="3.30.930.10">
    <property type="entry name" value="Bira Bifunctional Protein, Domain 2"/>
    <property type="match status" value="1"/>
</dbReference>
<evidence type="ECO:0000256" key="6">
    <source>
        <dbReference type="ARBA" id="ARBA00022598"/>
    </source>
</evidence>
<dbReference type="Proteomes" id="UP000717364">
    <property type="component" value="Unassembled WGS sequence"/>
</dbReference>
<dbReference type="SUPFAM" id="SSF56037">
    <property type="entry name" value="PheT/TilS domain"/>
    <property type="match status" value="1"/>
</dbReference>
<dbReference type="InterPro" id="IPR036690">
    <property type="entry name" value="Fdx_antiC-bd_sf"/>
</dbReference>
<comment type="subcellular location">
    <subcellularLocation>
        <location evidence="1 15">Cytoplasm</location>
    </subcellularLocation>
</comment>
<keyword evidence="7 15" id="KW-0479">Metal-binding</keyword>
<dbReference type="FunFam" id="3.30.70.380:FF:000001">
    <property type="entry name" value="Phenylalanine--tRNA ligase beta subunit"/>
    <property type="match status" value="1"/>
</dbReference>
<dbReference type="PROSITE" id="PS50886">
    <property type="entry name" value="TRBD"/>
    <property type="match status" value="1"/>
</dbReference>
<dbReference type="InterPro" id="IPR005146">
    <property type="entry name" value="B3/B4_tRNA-bd"/>
</dbReference>
<dbReference type="GO" id="GO:0006432">
    <property type="term" value="P:phenylalanyl-tRNA aminoacylation"/>
    <property type="evidence" value="ECO:0007669"/>
    <property type="project" value="UniProtKB-UniRule"/>
</dbReference>
<keyword evidence="9 15" id="KW-0067">ATP-binding</keyword>
<evidence type="ECO:0000259" key="19">
    <source>
        <dbReference type="PROSITE" id="PS51483"/>
    </source>
</evidence>
<feature type="domain" description="FDX-ACB" evidence="18">
    <location>
        <begin position="713"/>
        <end position="806"/>
    </location>
</feature>
<evidence type="ECO:0000256" key="9">
    <source>
        <dbReference type="ARBA" id="ARBA00022840"/>
    </source>
</evidence>
<dbReference type="EMBL" id="JADOES010000015">
    <property type="protein sequence ID" value="MBT9315732.1"/>
    <property type="molecule type" value="Genomic_DNA"/>
</dbReference>
<sequence length="807" mass="89032">MRISVNWLKEFVDPQLTPEAIGDALTMAGFEVEDIEERHSWADGVVVGKVIDRKPHPNADKLSVCTVDIGEAEPSTIVCGAANVKADIFVAVAQVNTYLPQVDLKIKPRKIRGVPSAGMICSLAELGLAKDADGIHIFEHRDLEVGQDVRPLLGLDDTILDLSSTANRADALSMVGIAREVAAITGAELTLPIQEMRVPTDHNQKVEVALSAPKACPIYIGTVLEDIKIGSSPAWLKQRLEASGTRSINSVVDITNYVLLEWGQPLHAFDLDRLSPETSTTVSVRFGKPNETLKTLDSQERQIKEQTLVITANDVPVALAGVMGGADSEVHDDTQNVFLEAAFFDAAVIRRSARSQGLRTEASARYERGVNPAELELAANRAIQLMVELADAKVTYQQDERTEVGKITPTRTISLRLARVQHILGNYITDDGTMTALSSADVEDTLTRLGCTLASESEGVWAVTVPAYRYRDLEREIDLIEEVARLFGYNRFANTLPQQTSRGQLSPEAALARQLRNALRGAGLTEVLHYSLTNPAPERVVLENPLFTEYSALRSDLLSGLIDGFQFNLEQGNGPLNAFEIGHVFANEDGQLNEYERIGGILGGNAAQGQWSGATTPMTWYEAKGILETVFCQVGLEVDYRPESEDERLHPGRTASLWVRGRTRLGTFGQLHPRLRQERDLPTEVYVFELNWDAIATCLVSNRFRAPKFKSYSTYPGSDRDIAFYAPVNIPVADLEKLISRTGGQLLEAVTLFDEYKGKGVPEGQRSLAFRMFYRANDRTLTDQDIDPLQNKIRAALEKKFKVSLRS</sequence>
<dbReference type="Gene3D" id="3.50.40.10">
    <property type="entry name" value="Phenylalanyl-trna Synthetase, Chain B, domain 3"/>
    <property type="match status" value="1"/>
</dbReference>
<keyword evidence="4 15" id="KW-0963">Cytoplasm</keyword>
<evidence type="ECO:0000256" key="10">
    <source>
        <dbReference type="ARBA" id="ARBA00022842"/>
    </source>
</evidence>
<dbReference type="InterPro" id="IPR020825">
    <property type="entry name" value="Phe-tRNA_synthase-like_B3/B4"/>
</dbReference>
<dbReference type="CDD" id="cd00769">
    <property type="entry name" value="PheRS_beta_core"/>
    <property type="match status" value="1"/>
</dbReference>
<dbReference type="SMART" id="SM00874">
    <property type="entry name" value="B5"/>
    <property type="match status" value="1"/>
</dbReference>
<name>A0A947GJK0_9CYAN</name>
<dbReference type="Pfam" id="PF03484">
    <property type="entry name" value="B5"/>
    <property type="match status" value="1"/>
</dbReference>
<feature type="binding site" evidence="15">
    <location>
        <position position="478"/>
    </location>
    <ligand>
        <name>Mg(2+)</name>
        <dbReference type="ChEBI" id="CHEBI:18420"/>
        <note>shared with alpha subunit</note>
    </ligand>
</feature>
<keyword evidence="6 15" id="KW-0436">Ligase</keyword>
<dbReference type="SUPFAM" id="SSF50249">
    <property type="entry name" value="Nucleic acid-binding proteins"/>
    <property type="match status" value="1"/>
</dbReference>
<dbReference type="GO" id="GO:0004826">
    <property type="term" value="F:phenylalanine-tRNA ligase activity"/>
    <property type="evidence" value="ECO:0007669"/>
    <property type="project" value="UniProtKB-UniRule"/>
</dbReference>
<organism evidence="20 21">
    <name type="scientific">Leptothoe spongobia TAU-MAC 1115</name>
    <dbReference type="NCBI Taxonomy" id="1967444"/>
    <lineage>
        <taxon>Bacteria</taxon>
        <taxon>Bacillati</taxon>
        <taxon>Cyanobacteriota</taxon>
        <taxon>Cyanophyceae</taxon>
        <taxon>Nodosilineales</taxon>
        <taxon>Cymatolegaceae</taxon>
        <taxon>Leptothoe</taxon>
        <taxon>Leptothoe spongobia</taxon>
    </lineage>
</organism>
<dbReference type="Pfam" id="PF01588">
    <property type="entry name" value="tRNA_bind"/>
    <property type="match status" value="1"/>
</dbReference>
<dbReference type="GO" id="GO:0005524">
    <property type="term" value="F:ATP binding"/>
    <property type="evidence" value="ECO:0007669"/>
    <property type="project" value="UniProtKB-UniRule"/>
</dbReference>
<keyword evidence="12 15" id="KW-0648">Protein biosynthesis</keyword>
<feature type="binding site" evidence="15">
    <location>
        <position position="472"/>
    </location>
    <ligand>
        <name>Mg(2+)</name>
        <dbReference type="ChEBI" id="CHEBI:18420"/>
        <note>shared with alpha subunit</note>
    </ligand>
</feature>
<evidence type="ECO:0000256" key="2">
    <source>
        <dbReference type="ARBA" id="ARBA00008653"/>
    </source>
</evidence>
<evidence type="ECO:0000256" key="14">
    <source>
        <dbReference type="ARBA" id="ARBA00049255"/>
    </source>
</evidence>
<comment type="subunit">
    <text evidence="3 15">Tetramer of two alpha and two beta subunits.</text>
</comment>
<dbReference type="Pfam" id="PF17759">
    <property type="entry name" value="tRNA_synthFbeta"/>
    <property type="match status" value="1"/>
</dbReference>
<accession>A0A947GJK0</accession>
<evidence type="ECO:0000256" key="15">
    <source>
        <dbReference type="HAMAP-Rule" id="MF_00283"/>
    </source>
</evidence>
<keyword evidence="21" id="KW-1185">Reference proteome</keyword>
<evidence type="ECO:0000259" key="17">
    <source>
        <dbReference type="PROSITE" id="PS50886"/>
    </source>
</evidence>
<dbReference type="SUPFAM" id="SSF55681">
    <property type="entry name" value="Class II aaRS and biotin synthetases"/>
    <property type="match status" value="1"/>
</dbReference>
<dbReference type="GO" id="GO:0000049">
    <property type="term" value="F:tRNA binding"/>
    <property type="evidence" value="ECO:0007669"/>
    <property type="project" value="UniProtKB-UniRule"/>
</dbReference>
<dbReference type="InterPro" id="IPR012340">
    <property type="entry name" value="NA-bd_OB-fold"/>
</dbReference>
<dbReference type="Gene3D" id="3.30.56.10">
    <property type="match status" value="2"/>
</dbReference>
<reference evidence="20" key="1">
    <citation type="submission" date="2020-11" db="EMBL/GenBank/DDBJ databases">
        <authorList>
            <person name="Konstantinou D."/>
            <person name="Gkelis S."/>
            <person name="Popin R."/>
            <person name="Fewer D."/>
            <person name="Sivonen K."/>
        </authorList>
    </citation>
    <scope>NUCLEOTIDE SEQUENCE</scope>
    <source>
        <strain evidence="20">TAU-MAC 1115</strain>
    </source>
</reference>
<dbReference type="EC" id="6.1.1.20" evidence="15"/>
<dbReference type="GO" id="GO:0000287">
    <property type="term" value="F:magnesium ion binding"/>
    <property type="evidence" value="ECO:0007669"/>
    <property type="project" value="UniProtKB-UniRule"/>
</dbReference>
<dbReference type="Pfam" id="PF03147">
    <property type="entry name" value="FDX-ACB"/>
    <property type="match status" value="1"/>
</dbReference>
<dbReference type="NCBIfam" id="TIGR00472">
    <property type="entry name" value="pheT_bact"/>
    <property type="match status" value="1"/>
</dbReference>
<evidence type="ECO:0000256" key="8">
    <source>
        <dbReference type="ARBA" id="ARBA00022741"/>
    </source>
</evidence>
<evidence type="ECO:0000313" key="21">
    <source>
        <dbReference type="Proteomes" id="UP000717364"/>
    </source>
</evidence>
<keyword evidence="5 16" id="KW-0820">tRNA-binding</keyword>
<dbReference type="InterPro" id="IPR033714">
    <property type="entry name" value="tRNA_bind_bactPheRS"/>
</dbReference>
<keyword evidence="8 15" id="KW-0547">Nucleotide-binding</keyword>
<dbReference type="InterPro" id="IPR041616">
    <property type="entry name" value="PheRS_beta_core"/>
</dbReference>
<dbReference type="GO" id="GO:0009328">
    <property type="term" value="C:phenylalanine-tRNA ligase complex"/>
    <property type="evidence" value="ECO:0007669"/>
    <property type="project" value="TreeGrafter"/>
</dbReference>